<evidence type="ECO:0000256" key="2">
    <source>
        <dbReference type="ARBA" id="ARBA00006706"/>
    </source>
</evidence>
<dbReference type="SFLD" id="SFLDS00005">
    <property type="entry name" value="Isoprenoid_Synthase_Type_I"/>
    <property type="match status" value="1"/>
</dbReference>
<gene>
    <name evidence="7" type="ORF">AKJ45_00785</name>
</gene>
<dbReference type="InterPro" id="IPR000092">
    <property type="entry name" value="Polyprenyl_synt"/>
</dbReference>
<evidence type="ECO:0000313" key="8">
    <source>
        <dbReference type="Proteomes" id="UP000070565"/>
    </source>
</evidence>
<evidence type="ECO:0000256" key="6">
    <source>
        <dbReference type="RuleBase" id="RU004466"/>
    </source>
</evidence>
<evidence type="ECO:0000256" key="4">
    <source>
        <dbReference type="ARBA" id="ARBA00022723"/>
    </source>
</evidence>
<keyword evidence="5" id="KW-0460">Magnesium</keyword>
<name>A0A133VB70_9EURY</name>
<dbReference type="Proteomes" id="UP000070565">
    <property type="component" value="Unassembled WGS sequence"/>
</dbReference>
<keyword evidence="4" id="KW-0479">Metal-binding</keyword>
<evidence type="ECO:0000313" key="7">
    <source>
        <dbReference type="EMBL" id="KXB03701.1"/>
    </source>
</evidence>
<reference evidence="7 8" key="1">
    <citation type="journal article" date="2016" name="Sci. Rep.">
        <title>Metabolic traits of an uncultured archaeal lineage -MSBL1- from brine pools of the Red Sea.</title>
        <authorList>
            <person name="Mwirichia R."/>
            <person name="Alam I."/>
            <person name="Rashid M."/>
            <person name="Vinu M."/>
            <person name="Ba-Alawi W."/>
            <person name="Anthony Kamau A."/>
            <person name="Kamanda Ngugi D."/>
            <person name="Goker M."/>
            <person name="Klenk H.P."/>
            <person name="Bajic V."/>
            <person name="Stingl U."/>
        </authorList>
    </citation>
    <scope>NUCLEOTIDE SEQUENCE [LARGE SCALE GENOMIC DNA]</scope>
    <source>
        <strain evidence="7">SCGC-AAA261F19</strain>
    </source>
</reference>
<dbReference type="InterPro" id="IPR008949">
    <property type="entry name" value="Isoprenoid_synthase_dom_sf"/>
</dbReference>
<dbReference type="PROSITE" id="PS00444">
    <property type="entry name" value="POLYPRENYL_SYNTHASE_2"/>
    <property type="match status" value="1"/>
</dbReference>
<protein>
    <recommendedName>
        <fullName evidence="9">Polyprenyl synthetase family protein</fullName>
    </recommendedName>
</protein>
<keyword evidence="8" id="KW-1185">Reference proteome</keyword>
<dbReference type="Pfam" id="PF00348">
    <property type="entry name" value="polyprenyl_synt"/>
    <property type="match status" value="1"/>
</dbReference>
<proteinExistence type="inferred from homology"/>
<sequence length="269" mass="30064">MDLDNFVSLTAKDVNEVLQERISPRENDENLLEILRGGKRLRPALSVLSFRACGGRDKNYPKAILGAASIELAHCVSLCHDDILDNEMIRRKKPALWIRDGVPETLLTGHEGLVLALQMAMELGEEISSLFLESWNRCLRGAMQEVEHREIGNISSLDYYKMITLKTASLFSAACKGGTIVASASPKLVEILGDYGLAIGKSYQLADDLVDGKAKERGYPSQRFLMRKMEKNISKAEKLACDDLIPNTDFFPLLKRAPREIVNRKLKSK</sequence>
<organism evidence="7 8">
    <name type="scientific">candidate division MSBL1 archaeon SCGC-AAA261F19</name>
    <dbReference type="NCBI Taxonomy" id="1698275"/>
    <lineage>
        <taxon>Archaea</taxon>
        <taxon>Methanobacteriati</taxon>
        <taxon>Methanobacteriota</taxon>
        <taxon>candidate division MSBL1</taxon>
    </lineage>
</organism>
<dbReference type="PANTHER" id="PTHR12001:SF85">
    <property type="entry name" value="SHORT CHAIN ISOPRENYL DIPHOSPHATE SYNTHASE"/>
    <property type="match status" value="1"/>
</dbReference>
<dbReference type="GO" id="GO:0004659">
    <property type="term" value="F:prenyltransferase activity"/>
    <property type="evidence" value="ECO:0007669"/>
    <property type="project" value="InterPro"/>
</dbReference>
<evidence type="ECO:0000256" key="1">
    <source>
        <dbReference type="ARBA" id="ARBA00001946"/>
    </source>
</evidence>
<comment type="caution">
    <text evidence="7">The sequence shown here is derived from an EMBL/GenBank/DDBJ whole genome shotgun (WGS) entry which is preliminary data.</text>
</comment>
<dbReference type="EMBL" id="LHXZ01000005">
    <property type="protein sequence ID" value="KXB03701.1"/>
    <property type="molecule type" value="Genomic_DNA"/>
</dbReference>
<comment type="similarity">
    <text evidence="2 6">Belongs to the FPP/GGPP synthase family.</text>
</comment>
<dbReference type="PANTHER" id="PTHR12001">
    <property type="entry name" value="GERANYLGERANYL PYROPHOSPHATE SYNTHASE"/>
    <property type="match status" value="1"/>
</dbReference>
<evidence type="ECO:0000256" key="3">
    <source>
        <dbReference type="ARBA" id="ARBA00022679"/>
    </source>
</evidence>
<dbReference type="AlphaFoldDB" id="A0A133VB70"/>
<dbReference type="Gene3D" id="1.10.600.10">
    <property type="entry name" value="Farnesyl Diphosphate Synthase"/>
    <property type="match status" value="1"/>
</dbReference>
<accession>A0A133VB70</accession>
<evidence type="ECO:0000256" key="5">
    <source>
        <dbReference type="ARBA" id="ARBA00022842"/>
    </source>
</evidence>
<evidence type="ECO:0008006" key="9">
    <source>
        <dbReference type="Google" id="ProtNLM"/>
    </source>
</evidence>
<keyword evidence="3 6" id="KW-0808">Transferase</keyword>
<dbReference type="InterPro" id="IPR033749">
    <property type="entry name" value="Polyprenyl_synt_CS"/>
</dbReference>
<comment type="cofactor">
    <cofactor evidence="1">
        <name>Mg(2+)</name>
        <dbReference type="ChEBI" id="CHEBI:18420"/>
    </cofactor>
</comment>
<dbReference type="SUPFAM" id="SSF48576">
    <property type="entry name" value="Terpenoid synthases"/>
    <property type="match status" value="1"/>
</dbReference>
<dbReference type="GO" id="GO:0046872">
    <property type="term" value="F:metal ion binding"/>
    <property type="evidence" value="ECO:0007669"/>
    <property type="project" value="UniProtKB-KW"/>
</dbReference>
<dbReference type="GO" id="GO:0008299">
    <property type="term" value="P:isoprenoid biosynthetic process"/>
    <property type="evidence" value="ECO:0007669"/>
    <property type="project" value="InterPro"/>
</dbReference>